<sequence>MSTFDWVILSLWVALACACILNWTAQARWHALYREDLQRVIEGKAMNYQLFKLGERHADD</sequence>
<keyword evidence="1" id="KW-1133">Transmembrane helix</keyword>
<proteinExistence type="predicted"/>
<dbReference type="EMBL" id="JAROCG010000001">
    <property type="protein sequence ID" value="MDN4611939.1"/>
    <property type="molecule type" value="Genomic_DNA"/>
</dbReference>
<protein>
    <submittedName>
        <fullName evidence="2">Uncharacterized protein</fullName>
    </submittedName>
</protein>
<dbReference type="RefSeq" id="WP_301228274.1">
    <property type="nucleotide sequence ID" value="NZ_JAROCG010000001.1"/>
</dbReference>
<evidence type="ECO:0000256" key="1">
    <source>
        <dbReference type="SAM" id="Phobius"/>
    </source>
</evidence>
<accession>A0ABT8K6G3</accession>
<name>A0ABT8K6G3_9MICC</name>
<organism evidence="2 3">
    <name type="scientific">Arthrobacter burdickii</name>
    <dbReference type="NCBI Taxonomy" id="3035920"/>
    <lineage>
        <taxon>Bacteria</taxon>
        <taxon>Bacillati</taxon>
        <taxon>Actinomycetota</taxon>
        <taxon>Actinomycetes</taxon>
        <taxon>Micrococcales</taxon>
        <taxon>Micrococcaceae</taxon>
        <taxon>Arthrobacter</taxon>
    </lineage>
</organism>
<evidence type="ECO:0000313" key="2">
    <source>
        <dbReference type="EMBL" id="MDN4611939.1"/>
    </source>
</evidence>
<feature type="transmembrane region" description="Helical" evidence="1">
    <location>
        <begin position="6"/>
        <end position="25"/>
    </location>
</feature>
<comment type="caution">
    <text evidence="2">The sequence shown here is derived from an EMBL/GenBank/DDBJ whole genome shotgun (WGS) entry which is preliminary data.</text>
</comment>
<dbReference type="Proteomes" id="UP001174209">
    <property type="component" value="Unassembled WGS sequence"/>
</dbReference>
<reference evidence="2" key="1">
    <citation type="submission" date="2023-06" db="EMBL/GenBank/DDBJ databases">
        <title>MT1 and MT2 Draft Genomes of Novel Species.</title>
        <authorList>
            <person name="Venkateswaran K."/>
        </authorList>
    </citation>
    <scope>NUCLEOTIDE SEQUENCE</scope>
    <source>
        <strain evidence="2">IIF3SC-B10</strain>
    </source>
</reference>
<keyword evidence="3" id="KW-1185">Reference proteome</keyword>
<keyword evidence="1" id="KW-0812">Transmembrane</keyword>
<evidence type="ECO:0000313" key="3">
    <source>
        <dbReference type="Proteomes" id="UP001174209"/>
    </source>
</evidence>
<keyword evidence="1" id="KW-0472">Membrane</keyword>
<gene>
    <name evidence="2" type="ORF">P5G52_13805</name>
</gene>